<proteinExistence type="predicted"/>
<dbReference type="SUPFAM" id="SSF53041">
    <property type="entry name" value="Resolvase-like"/>
    <property type="match status" value="1"/>
</dbReference>
<evidence type="ECO:0000313" key="7">
    <source>
        <dbReference type="EMBL" id="AZE56330.1"/>
    </source>
</evidence>
<dbReference type="SMART" id="SM00857">
    <property type="entry name" value="Resolvase"/>
    <property type="match status" value="1"/>
</dbReference>
<dbReference type="PANTHER" id="PTHR30461">
    <property type="entry name" value="DNA-INVERTASE FROM LAMBDOID PROPHAGE"/>
    <property type="match status" value="1"/>
</dbReference>
<feature type="active site" description="O-(5'-phospho-DNA)-serine intermediate" evidence="4 5">
    <location>
        <position position="10"/>
    </location>
</feature>
<dbReference type="InterPro" id="IPR006118">
    <property type="entry name" value="Recombinase_CS"/>
</dbReference>
<evidence type="ECO:0000256" key="5">
    <source>
        <dbReference type="PROSITE-ProRule" id="PRU10137"/>
    </source>
</evidence>
<keyword evidence="3" id="KW-0233">DNA recombination</keyword>
<dbReference type="AlphaFoldDB" id="A0A3G7UAF4"/>
<dbReference type="InterPro" id="IPR050639">
    <property type="entry name" value="SSR_resolvase"/>
</dbReference>
<keyword evidence="1" id="KW-0229">DNA integration</keyword>
<dbReference type="PROSITE" id="PS00397">
    <property type="entry name" value="RECOMBINASES_1"/>
    <property type="match status" value="1"/>
</dbReference>
<name>A0A3G7UAF4_9PSED</name>
<dbReference type="InterPro" id="IPR006119">
    <property type="entry name" value="Resolv_N"/>
</dbReference>
<dbReference type="Pfam" id="PF00239">
    <property type="entry name" value="Resolvase"/>
    <property type="match status" value="1"/>
</dbReference>
<dbReference type="CDD" id="cd00338">
    <property type="entry name" value="Ser_Recombinase"/>
    <property type="match status" value="1"/>
</dbReference>
<dbReference type="InterPro" id="IPR036162">
    <property type="entry name" value="Resolvase-like_N_sf"/>
</dbReference>
<evidence type="ECO:0000256" key="4">
    <source>
        <dbReference type="PIRSR" id="PIRSR606118-50"/>
    </source>
</evidence>
<dbReference type="Gene3D" id="3.40.50.1390">
    <property type="entry name" value="Resolvase, N-terminal catalytic domain"/>
    <property type="match status" value="1"/>
</dbReference>
<feature type="domain" description="Resolvase/invertase-type recombinase catalytic" evidence="6">
    <location>
        <begin position="2"/>
        <end position="139"/>
    </location>
</feature>
<dbReference type="PROSITE" id="PS51736">
    <property type="entry name" value="RECOMBINASES_3"/>
    <property type="match status" value="1"/>
</dbReference>
<protein>
    <submittedName>
        <fullName evidence="7">Site-specific recombinase, resolvase family</fullName>
    </submittedName>
</protein>
<reference evidence="7 8" key="1">
    <citation type="submission" date="2018-03" db="EMBL/GenBank/DDBJ databases">
        <title>Diversity of phytobeneficial traits revealed by whole-genome analysis of worldwide-isolated phenazine-producing Pseudomonas spp.</title>
        <authorList>
            <person name="Biessy A."/>
            <person name="Novinscak A."/>
            <person name="Blom J."/>
            <person name="Leger G."/>
            <person name="Thomashow L.S."/>
            <person name="Cazorla F.M."/>
            <person name="Josic D."/>
            <person name="Filion M."/>
        </authorList>
    </citation>
    <scope>NUCLEOTIDE SEQUENCE [LARGE SCALE GENOMIC DNA]</scope>
    <source>
        <strain evidence="7 8">30B</strain>
    </source>
</reference>
<organism evidence="7 8">
    <name type="scientific">Pseudomonas synxantha</name>
    <dbReference type="NCBI Taxonomy" id="47883"/>
    <lineage>
        <taxon>Bacteria</taxon>
        <taxon>Pseudomonadati</taxon>
        <taxon>Pseudomonadota</taxon>
        <taxon>Gammaproteobacteria</taxon>
        <taxon>Pseudomonadales</taxon>
        <taxon>Pseudomonadaceae</taxon>
        <taxon>Pseudomonas</taxon>
    </lineage>
</organism>
<evidence type="ECO:0000259" key="6">
    <source>
        <dbReference type="PROSITE" id="PS51736"/>
    </source>
</evidence>
<dbReference type="RefSeq" id="WP_124378687.1">
    <property type="nucleotide sequence ID" value="NZ_CP027754.1"/>
</dbReference>
<keyword evidence="2" id="KW-0238">DNA-binding</keyword>
<evidence type="ECO:0000313" key="8">
    <source>
        <dbReference type="Proteomes" id="UP000268696"/>
    </source>
</evidence>
<evidence type="ECO:0000256" key="3">
    <source>
        <dbReference type="ARBA" id="ARBA00023172"/>
    </source>
</evidence>
<evidence type="ECO:0000256" key="2">
    <source>
        <dbReference type="ARBA" id="ARBA00023125"/>
    </source>
</evidence>
<dbReference type="GO" id="GO:0000150">
    <property type="term" value="F:DNA strand exchange activity"/>
    <property type="evidence" value="ECO:0007669"/>
    <property type="project" value="InterPro"/>
</dbReference>
<dbReference type="GO" id="GO:0015074">
    <property type="term" value="P:DNA integration"/>
    <property type="evidence" value="ECO:0007669"/>
    <property type="project" value="UniProtKB-KW"/>
</dbReference>
<dbReference type="EMBL" id="CP027754">
    <property type="protein sequence ID" value="AZE56330.1"/>
    <property type="molecule type" value="Genomic_DNA"/>
</dbReference>
<dbReference type="GO" id="GO:0003677">
    <property type="term" value="F:DNA binding"/>
    <property type="evidence" value="ECO:0007669"/>
    <property type="project" value="UniProtKB-KW"/>
</dbReference>
<dbReference type="Proteomes" id="UP000268696">
    <property type="component" value="Chromosome"/>
</dbReference>
<dbReference type="PANTHER" id="PTHR30461:SF2">
    <property type="entry name" value="SERINE RECOMBINASE PINE-RELATED"/>
    <property type="match status" value="1"/>
</dbReference>
<sequence length="235" mass="25791">MKVVAYIRVSTKGQGDSGLGLDAQRDYITRAAEQNGWHIVGEFIDVVSGKLAIEDRPEGAKALALCKEQNAQLVVAKLDRLSRSVHHIARLMEQTEFKVATMPQAKTFELHLFAALAQQEREFIASRTREALASLQKRADDGDAVAVQKINNRSQALAKGRAVADITVANDQRMKNVNAHQAAVQPHLLACLYNKLNTLQAVADCLNTKGLRTARGATFTPTAVRRLMLAFNVSF</sequence>
<accession>A0A3G7UAF4</accession>
<gene>
    <name evidence="7" type="ORF">C4K03_4183</name>
</gene>
<evidence type="ECO:0000256" key="1">
    <source>
        <dbReference type="ARBA" id="ARBA00022908"/>
    </source>
</evidence>